<feature type="compositionally biased region" description="Basic and acidic residues" evidence="1">
    <location>
        <begin position="132"/>
        <end position="152"/>
    </location>
</feature>
<proteinExistence type="predicted"/>
<protein>
    <submittedName>
        <fullName evidence="2">Uncharacterized protein</fullName>
    </submittedName>
</protein>
<feature type="region of interest" description="Disordered" evidence="1">
    <location>
        <begin position="309"/>
        <end position="341"/>
    </location>
</feature>
<reference evidence="2 3" key="1">
    <citation type="submission" date="2019-10" db="EMBL/GenBank/DDBJ databases">
        <authorList>
            <person name="Palmer J.M."/>
        </authorList>
    </citation>
    <scope>NUCLEOTIDE SEQUENCE [LARGE SCALE GENOMIC DNA]</scope>
    <source>
        <strain evidence="2 3">TWF696</strain>
    </source>
</reference>
<feature type="compositionally biased region" description="Pro residues" evidence="1">
    <location>
        <begin position="443"/>
        <end position="455"/>
    </location>
</feature>
<feature type="compositionally biased region" description="Basic and acidic residues" evidence="1">
    <location>
        <begin position="90"/>
        <end position="101"/>
    </location>
</feature>
<evidence type="ECO:0000313" key="3">
    <source>
        <dbReference type="Proteomes" id="UP001375240"/>
    </source>
</evidence>
<gene>
    <name evidence="2" type="ORF">TWF696_007572</name>
</gene>
<feature type="region of interest" description="Disordered" evidence="1">
    <location>
        <begin position="1"/>
        <end position="28"/>
    </location>
</feature>
<organism evidence="2 3">
    <name type="scientific">Orbilia brochopaga</name>
    <dbReference type="NCBI Taxonomy" id="3140254"/>
    <lineage>
        <taxon>Eukaryota</taxon>
        <taxon>Fungi</taxon>
        <taxon>Dikarya</taxon>
        <taxon>Ascomycota</taxon>
        <taxon>Pezizomycotina</taxon>
        <taxon>Orbiliomycetes</taxon>
        <taxon>Orbiliales</taxon>
        <taxon>Orbiliaceae</taxon>
        <taxon>Orbilia</taxon>
    </lineage>
</organism>
<dbReference type="Proteomes" id="UP001375240">
    <property type="component" value="Unassembled WGS sequence"/>
</dbReference>
<sequence>MIRRSWSIRIEAPKPPPPPPPRSAASKVAHWAGIPHYRLPRFDLADEAMLSELQTEEFDDEDYSLLPSRSSTVSKPRHEVRLVNVPDRQGFTDRPKPEGGKLRKTRPSKSSSHRTTKASHVPDPISSPIAAEEAKPDDPRIIPGDVHADKSVPADFDSSSTDYPRHPRTPDRYMPSLSRGPSQRERRTNSLSSTSDRGGDHSFNDSVKAPIAVRKSPPQFLQHWDDSNPYYYSRYHEPEHTYTNRSRPTNRSLSISSAGRLPILHESHHEFSGDDIAGMRMSRAQTMPSGIQTQPRDESPRQRRISRFAVEAERNEPSTSFLSHHDSSRTLSSQGPMRTPSAALHRTAAPFSPDETALTEMSTEILIAGERMEKRPHLPPTKTIEEWVKRVGTPPDPSGTPKTILSNEVEVDEDETPKKREKSDVDAVWQTSPLTTENADPEIPIPVPTRTPPQVPSISLPQPERPIMSPTPPPKPDPIATVSPVEVSNSPEKWPTVEEIRSAEPPVSEFGIRAASPVTPFPAPPTEPPPPPPPPKAESGPTLTFTIDPRAAEKRRMTVAFGITPLQRRETAELAQDVMRRVSSVGIRRGNLARVIRVVDTMLVQEREEQLRRARRVEMAWD</sequence>
<feature type="compositionally biased region" description="Pro residues" evidence="1">
    <location>
        <begin position="519"/>
        <end position="536"/>
    </location>
</feature>
<feature type="compositionally biased region" description="Basic residues" evidence="1">
    <location>
        <begin position="102"/>
        <end position="117"/>
    </location>
</feature>
<dbReference type="EMBL" id="JAVHNQ010000006">
    <property type="protein sequence ID" value="KAK6343918.1"/>
    <property type="molecule type" value="Genomic_DNA"/>
</dbReference>
<dbReference type="PRINTS" id="PR01217">
    <property type="entry name" value="PRICHEXTENSN"/>
</dbReference>
<comment type="caution">
    <text evidence="2">The sequence shown here is derived from an EMBL/GenBank/DDBJ whole genome shotgun (WGS) entry which is preliminary data.</text>
</comment>
<name>A0AAV9UM48_9PEZI</name>
<feature type="compositionally biased region" description="Basic and acidic residues" evidence="1">
    <location>
        <begin position="416"/>
        <end position="425"/>
    </location>
</feature>
<dbReference type="AlphaFoldDB" id="A0AAV9UM48"/>
<accession>A0AAV9UM48</accession>
<feature type="compositionally biased region" description="Polar residues" evidence="1">
    <location>
        <begin position="429"/>
        <end position="438"/>
    </location>
</feature>
<feature type="region of interest" description="Disordered" evidence="1">
    <location>
        <begin position="376"/>
        <end position="496"/>
    </location>
</feature>
<evidence type="ECO:0000256" key="1">
    <source>
        <dbReference type="SAM" id="MobiDB-lite"/>
    </source>
</evidence>
<feature type="compositionally biased region" description="Pro residues" evidence="1">
    <location>
        <begin position="13"/>
        <end position="22"/>
    </location>
</feature>
<evidence type="ECO:0000313" key="2">
    <source>
        <dbReference type="EMBL" id="KAK6343918.1"/>
    </source>
</evidence>
<keyword evidence="3" id="KW-1185">Reference proteome</keyword>
<feature type="region of interest" description="Disordered" evidence="1">
    <location>
        <begin position="57"/>
        <end position="206"/>
    </location>
</feature>
<feature type="region of interest" description="Disordered" evidence="1">
    <location>
        <begin position="514"/>
        <end position="540"/>
    </location>
</feature>